<dbReference type="Proteomes" id="UP000235114">
    <property type="component" value="Unassembled WGS sequence"/>
</dbReference>
<feature type="domain" description="NERD" evidence="1">
    <location>
        <begin position="44"/>
        <end position="160"/>
    </location>
</feature>
<organism evidence="2 4">
    <name type="scientific">Bacillus canaveralius</name>
    <dbReference type="NCBI Taxonomy" id="1403243"/>
    <lineage>
        <taxon>Bacteria</taxon>
        <taxon>Bacillati</taxon>
        <taxon>Bacillota</taxon>
        <taxon>Bacilli</taxon>
        <taxon>Bacillales</taxon>
        <taxon>Bacillaceae</taxon>
        <taxon>Bacillus</taxon>
    </lineage>
</organism>
<dbReference type="Pfam" id="PF08378">
    <property type="entry name" value="NERD"/>
    <property type="match status" value="1"/>
</dbReference>
<accession>A0A2N5GN82</accession>
<dbReference type="OrthoDB" id="569879at2"/>
<keyword evidence="5" id="KW-1185">Reference proteome</keyword>
<evidence type="ECO:0000313" key="2">
    <source>
        <dbReference type="EMBL" id="PLR83723.1"/>
    </source>
</evidence>
<evidence type="ECO:0000313" key="5">
    <source>
        <dbReference type="Proteomes" id="UP000235114"/>
    </source>
</evidence>
<evidence type="ECO:0000259" key="1">
    <source>
        <dbReference type="PROSITE" id="PS50965"/>
    </source>
</evidence>
<dbReference type="InterPro" id="IPR011528">
    <property type="entry name" value="NERD"/>
</dbReference>
<gene>
    <name evidence="2" type="ORF">CU635_08625</name>
    <name evidence="3" type="ORF">CVD25_15115</name>
</gene>
<dbReference type="AlphaFoldDB" id="A0A2N5GN82"/>
<sequence length="327" mass="37959">MIFLIVKERTVPVKIKLGKALLRRLPKNHPKRATIEQDLAKGQAGYKGEEALDFYLKRLPQKNFYIFQDLRLQHTYSYFQIDTLILSPCFAVILEVKNISGTLYFDPYFQQLIRTMNDKVEGFQDPLTQVRRQSELFKKWITEHNIPDIPIKNFVVISHPSTIITTPPENSQALQTVCHAFQLVSKIEALTNHFIKEKLSEKNLKKLNRLLIKKHNPLQYNIQHYNISQNEILKGVHCPECSFIPMARVQGAWVCANCNTRAKDAHVETIDDYFLLIRPTVTNKQLRQFLQISSPDLCNRILRALNLPCTGKGKGRIYFQSEPLEKN</sequence>
<evidence type="ECO:0000313" key="3">
    <source>
        <dbReference type="EMBL" id="PLR95175.1"/>
    </source>
</evidence>
<name>A0A2N5GN82_9BACI</name>
<evidence type="ECO:0000313" key="4">
    <source>
        <dbReference type="Proteomes" id="UP000234951"/>
    </source>
</evidence>
<dbReference type="EMBL" id="PGVA01000017">
    <property type="protein sequence ID" value="PLR83723.1"/>
    <property type="molecule type" value="Genomic_DNA"/>
</dbReference>
<dbReference type="EMBL" id="PGVD01000041">
    <property type="protein sequence ID" value="PLR95175.1"/>
    <property type="molecule type" value="Genomic_DNA"/>
</dbReference>
<proteinExistence type="predicted"/>
<reference evidence="3 5" key="2">
    <citation type="submission" date="2017-12" db="EMBL/GenBank/DDBJ databases">
        <title>Comparative Functional Genomics of Dry Heat Resistant strains isolated from the Viking Spacecraft.</title>
        <authorList>
            <person name="Seuylemezian A."/>
            <person name="Cooper K."/>
            <person name="Vaishampayan P."/>
        </authorList>
    </citation>
    <scope>NUCLEOTIDE SEQUENCE [LARGE SCALE GENOMIC DNA]</scope>
    <source>
        <strain evidence="3 5">ATCC 29669</strain>
    </source>
</reference>
<comment type="caution">
    <text evidence="2">The sequence shown here is derived from an EMBL/GenBank/DDBJ whole genome shotgun (WGS) entry which is preliminary data.</text>
</comment>
<dbReference type="PROSITE" id="PS50965">
    <property type="entry name" value="NERD"/>
    <property type="match status" value="1"/>
</dbReference>
<dbReference type="Proteomes" id="UP000234951">
    <property type="component" value="Unassembled WGS sequence"/>
</dbReference>
<protein>
    <submittedName>
        <fullName evidence="2">NERD nuclease</fullName>
    </submittedName>
</protein>
<reference evidence="2 4" key="1">
    <citation type="submission" date="2017-11" db="EMBL/GenBank/DDBJ databases">
        <title>Comparitive Functional Genomics of Dry Heat Resistant strains isolated from the Viking Spacecraft.</title>
        <authorList>
            <person name="Seuylemezian A."/>
            <person name="Cooper K."/>
            <person name="Vaishampayan P."/>
        </authorList>
    </citation>
    <scope>NUCLEOTIDE SEQUENCE [LARGE SCALE GENOMIC DNA]</scope>
    <source>
        <strain evidence="2 4">M4.6</strain>
    </source>
</reference>